<evidence type="ECO:0000313" key="11">
    <source>
        <dbReference type="EMBL" id="KAJ0976641.1"/>
    </source>
</evidence>
<dbReference type="InterPro" id="IPR011006">
    <property type="entry name" value="CheY-like_superfamily"/>
</dbReference>
<feature type="compositionally biased region" description="Polar residues" evidence="8">
    <location>
        <begin position="386"/>
        <end position="397"/>
    </location>
</feature>
<evidence type="ECO:0000259" key="10">
    <source>
        <dbReference type="PROSITE" id="PS51017"/>
    </source>
</evidence>
<dbReference type="SUPFAM" id="SSF52172">
    <property type="entry name" value="CheY-like"/>
    <property type="match status" value="1"/>
</dbReference>
<dbReference type="SMART" id="SM00448">
    <property type="entry name" value="REC"/>
    <property type="match status" value="1"/>
</dbReference>
<dbReference type="PROSITE" id="PS51017">
    <property type="entry name" value="CCT"/>
    <property type="match status" value="1"/>
</dbReference>
<dbReference type="GO" id="GO:0005634">
    <property type="term" value="C:nucleus"/>
    <property type="evidence" value="ECO:0007669"/>
    <property type="project" value="UniProtKB-SubCell"/>
</dbReference>
<evidence type="ECO:0000256" key="7">
    <source>
        <dbReference type="PROSITE-ProRule" id="PRU00357"/>
    </source>
</evidence>
<organism evidence="11 12">
    <name type="scientific">Dioscorea zingiberensis</name>
    <dbReference type="NCBI Taxonomy" id="325984"/>
    <lineage>
        <taxon>Eukaryota</taxon>
        <taxon>Viridiplantae</taxon>
        <taxon>Streptophyta</taxon>
        <taxon>Embryophyta</taxon>
        <taxon>Tracheophyta</taxon>
        <taxon>Spermatophyta</taxon>
        <taxon>Magnoliopsida</taxon>
        <taxon>Liliopsida</taxon>
        <taxon>Dioscoreales</taxon>
        <taxon>Dioscoreaceae</taxon>
        <taxon>Dioscorea</taxon>
    </lineage>
</organism>
<dbReference type="AlphaFoldDB" id="A0A9D5CNE0"/>
<gene>
    <name evidence="11" type="ORF">J5N97_012115</name>
</gene>
<evidence type="ECO:0000259" key="9">
    <source>
        <dbReference type="PROSITE" id="PS50110"/>
    </source>
</evidence>
<accession>A0A9D5CNE0</accession>
<feature type="domain" description="Response regulatory" evidence="9">
    <location>
        <begin position="21"/>
        <end position="139"/>
    </location>
</feature>
<dbReference type="GO" id="GO:0009736">
    <property type="term" value="P:cytokinin-activated signaling pathway"/>
    <property type="evidence" value="ECO:0007669"/>
    <property type="project" value="InterPro"/>
</dbReference>
<evidence type="ECO:0000256" key="1">
    <source>
        <dbReference type="ARBA" id="ARBA00004123"/>
    </source>
</evidence>
<feature type="domain" description="CCT" evidence="10">
    <location>
        <begin position="342"/>
        <end position="384"/>
    </location>
</feature>
<dbReference type="InterPro" id="IPR001789">
    <property type="entry name" value="Sig_transdc_resp-reg_receiver"/>
</dbReference>
<name>A0A9D5CNE0_9LILI</name>
<dbReference type="Pfam" id="PF06203">
    <property type="entry name" value="CCT"/>
    <property type="match status" value="1"/>
</dbReference>
<dbReference type="InterPro" id="IPR010402">
    <property type="entry name" value="CCT_domain"/>
</dbReference>
<comment type="subcellular location">
    <subcellularLocation>
        <location evidence="1 7">Nucleus</location>
    </subcellularLocation>
</comment>
<dbReference type="OrthoDB" id="60033at2759"/>
<reference evidence="11" key="2">
    <citation type="journal article" date="2022" name="Hortic Res">
        <title>The genome of Dioscorea zingiberensis sheds light on the biosynthesis, origin and evolution of the medicinally important diosgenin saponins.</title>
        <authorList>
            <person name="Li Y."/>
            <person name="Tan C."/>
            <person name="Li Z."/>
            <person name="Guo J."/>
            <person name="Li S."/>
            <person name="Chen X."/>
            <person name="Wang C."/>
            <person name="Dai X."/>
            <person name="Yang H."/>
            <person name="Song W."/>
            <person name="Hou L."/>
            <person name="Xu J."/>
            <person name="Tong Z."/>
            <person name="Xu A."/>
            <person name="Yuan X."/>
            <person name="Wang W."/>
            <person name="Yang Q."/>
            <person name="Chen L."/>
            <person name="Sun Z."/>
            <person name="Wang K."/>
            <person name="Pan B."/>
            <person name="Chen J."/>
            <person name="Bao Y."/>
            <person name="Liu F."/>
            <person name="Qi X."/>
            <person name="Gang D.R."/>
            <person name="Wen J."/>
            <person name="Li J."/>
        </authorList>
    </citation>
    <scope>NUCLEOTIDE SEQUENCE</scope>
    <source>
        <strain evidence="11">Dzin_1.0</strain>
    </source>
</reference>
<proteinExistence type="inferred from homology"/>
<evidence type="ECO:0000256" key="6">
    <source>
        <dbReference type="PROSITE-ProRule" id="PRU00169"/>
    </source>
</evidence>
<dbReference type="Gene3D" id="3.40.50.2300">
    <property type="match status" value="1"/>
</dbReference>
<dbReference type="GO" id="GO:0048511">
    <property type="term" value="P:rhythmic process"/>
    <property type="evidence" value="ECO:0007669"/>
    <property type="project" value="UniProtKB-KW"/>
</dbReference>
<dbReference type="EMBL" id="JAGGNH010000003">
    <property type="protein sequence ID" value="KAJ0976641.1"/>
    <property type="molecule type" value="Genomic_DNA"/>
</dbReference>
<feature type="region of interest" description="Disordered" evidence="8">
    <location>
        <begin position="370"/>
        <end position="397"/>
    </location>
</feature>
<evidence type="ECO:0000256" key="2">
    <source>
        <dbReference type="ARBA" id="ARBA00010330"/>
    </source>
</evidence>
<comment type="similarity">
    <text evidence="2">Belongs to the ARR-like family.</text>
</comment>
<feature type="compositionally biased region" description="Low complexity" evidence="8">
    <location>
        <begin position="154"/>
        <end position="164"/>
    </location>
</feature>
<sequence length="397" mass="43517">MAAAKHPPIRWERVLPRRSLRVLLVENDDSTRHIVIALLRKCGYHVAAVADGVKAWEVLIEKEYNFDLVLAEVDMPTLSGIGLLSRILGDDGCKNIPVIMMSPYDSVSVVLKCMLKGAVDFLVKPVRKNELQNLWQHVWRKHCSSSYANGTDNNAASNHISANAGEGSETGENSDEGNNAHVGETPLYFQIPPNSNNEDAGFSASDQPREDACVGHSSTREDATFHPQLGYIAVPIPMGAVPYQTLCAGHHSILQPLFHCENSLSAHGSTAIGEHIGVPCVPVDQSNQTGSGSHDILHVSWSNCSGEASNAVVNRGNALESGNENDVQNCNRKGLGHDHSRRAAALIKFRLKRKARCFEKKVRYYSRQKLAEQRPRVKGQFVRQKSVGSSKATDTEE</sequence>
<dbReference type="PANTHER" id="PTHR43874">
    <property type="entry name" value="TWO-COMPONENT RESPONSE REGULATOR"/>
    <property type="match status" value="1"/>
</dbReference>
<feature type="region of interest" description="Disordered" evidence="8">
    <location>
        <begin position="154"/>
        <end position="214"/>
    </location>
</feature>
<evidence type="ECO:0000256" key="8">
    <source>
        <dbReference type="SAM" id="MobiDB-lite"/>
    </source>
</evidence>
<keyword evidence="12" id="KW-1185">Reference proteome</keyword>
<protein>
    <submittedName>
        <fullName evidence="11">Uncharacterized protein</fullName>
    </submittedName>
</protein>
<dbReference type="PANTHER" id="PTHR43874:SF117">
    <property type="entry name" value="TWO-COMPONENT RESPONSE REGULATOR-LIKE APRR3"/>
    <property type="match status" value="1"/>
</dbReference>
<keyword evidence="3" id="KW-0902">Two-component regulatory system</keyword>
<dbReference type="Pfam" id="PF00072">
    <property type="entry name" value="Response_reg"/>
    <property type="match status" value="1"/>
</dbReference>
<evidence type="ECO:0000256" key="3">
    <source>
        <dbReference type="ARBA" id="ARBA00023012"/>
    </source>
</evidence>
<dbReference type="PROSITE" id="PS50110">
    <property type="entry name" value="RESPONSE_REGULATORY"/>
    <property type="match status" value="1"/>
</dbReference>
<reference evidence="11" key="1">
    <citation type="submission" date="2021-03" db="EMBL/GenBank/DDBJ databases">
        <authorList>
            <person name="Li Z."/>
            <person name="Yang C."/>
        </authorList>
    </citation>
    <scope>NUCLEOTIDE SEQUENCE</scope>
    <source>
        <strain evidence="11">Dzin_1.0</strain>
        <tissue evidence="11">Leaf</tissue>
    </source>
</reference>
<dbReference type="InterPro" id="IPR045279">
    <property type="entry name" value="ARR-like"/>
</dbReference>
<dbReference type="Proteomes" id="UP001085076">
    <property type="component" value="Miscellaneous, Linkage group lg03"/>
</dbReference>
<dbReference type="GO" id="GO:0000160">
    <property type="term" value="P:phosphorelay signal transduction system"/>
    <property type="evidence" value="ECO:0007669"/>
    <property type="project" value="UniProtKB-KW"/>
</dbReference>
<keyword evidence="5 7" id="KW-0539">Nucleus</keyword>
<evidence type="ECO:0000256" key="5">
    <source>
        <dbReference type="ARBA" id="ARBA00023242"/>
    </source>
</evidence>
<comment type="caution">
    <text evidence="6">Lacks conserved residue(s) required for the propagation of feature annotation.</text>
</comment>
<keyword evidence="4" id="KW-0090">Biological rhythms</keyword>
<evidence type="ECO:0000256" key="4">
    <source>
        <dbReference type="ARBA" id="ARBA00023108"/>
    </source>
</evidence>
<evidence type="ECO:0000313" key="12">
    <source>
        <dbReference type="Proteomes" id="UP001085076"/>
    </source>
</evidence>
<comment type="caution">
    <text evidence="11">The sequence shown here is derived from an EMBL/GenBank/DDBJ whole genome shotgun (WGS) entry which is preliminary data.</text>
</comment>